<reference evidence="3 4" key="1">
    <citation type="journal article" date="2007" name="Genome Biol.">
        <title>Interrupted coding sequences in Mycobacterium smegmatis: authentic mutations or sequencing errors?</title>
        <authorList>
            <person name="Deshayes C."/>
            <person name="Perrodou E."/>
            <person name="Gallien S."/>
            <person name="Euphrasie D."/>
            <person name="Schaeffer C."/>
            <person name="Van-Dorsselaer A."/>
            <person name="Poch O."/>
            <person name="Lecompte O."/>
            <person name="Reyrat J.M."/>
        </authorList>
    </citation>
    <scope>NUCLEOTIDE SEQUENCE [LARGE SCALE GENOMIC DNA]</scope>
    <source>
        <strain evidence="4">ATCC 700084 / mc(2)155</strain>
    </source>
</reference>
<dbReference type="Proteomes" id="UP000006158">
    <property type="component" value="Chromosome"/>
</dbReference>
<feature type="domain" description="Aminoglycoside phosphotransferase" evidence="2">
    <location>
        <begin position="102"/>
        <end position="342"/>
    </location>
</feature>
<gene>
    <name evidence="3" type="ordered locus">MSMEI_0764</name>
</gene>
<dbReference type="InterPro" id="IPR011009">
    <property type="entry name" value="Kinase-like_dom_sf"/>
</dbReference>
<proteinExistence type="inferred from homology"/>
<evidence type="ECO:0000313" key="4">
    <source>
        <dbReference type="Proteomes" id="UP000006158"/>
    </source>
</evidence>
<keyword evidence="3" id="KW-0808">Transferase</keyword>
<evidence type="ECO:0000259" key="2">
    <source>
        <dbReference type="Pfam" id="PF01636"/>
    </source>
</evidence>
<name>I7G400_MYCS2</name>
<comment type="similarity">
    <text evidence="1">Belongs to the pseudomonas-type ThrB family.</text>
</comment>
<dbReference type="Pfam" id="PF01636">
    <property type="entry name" value="APH"/>
    <property type="match status" value="1"/>
</dbReference>
<dbReference type="Gene3D" id="3.90.1200.10">
    <property type="match status" value="1"/>
</dbReference>
<protein>
    <submittedName>
        <fullName evidence="3">Aminoglycoside phosphotransferase</fullName>
        <ecNumber evidence="3">2.7.1.39</ecNumber>
    </submittedName>
</protein>
<evidence type="ECO:0000313" key="3">
    <source>
        <dbReference type="EMBL" id="AFP37244.1"/>
    </source>
</evidence>
<dbReference type="KEGG" id="msg:MSMEI_0764"/>
<reference evidence="3 4" key="2">
    <citation type="journal article" date="2009" name="Genome Res.">
        <title>Ortho-proteogenomics: multiple proteomes investigation through orthology and a new MS-based protocol.</title>
        <authorList>
            <person name="Gallien S."/>
            <person name="Perrodou E."/>
            <person name="Carapito C."/>
            <person name="Deshayes C."/>
            <person name="Reyrat J.M."/>
            <person name="Van Dorsselaer A."/>
            <person name="Poch O."/>
            <person name="Schaeffer C."/>
            <person name="Lecompte O."/>
        </authorList>
    </citation>
    <scope>NUCLEOTIDE SEQUENCE [LARGE SCALE GENOMIC DNA]</scope>
    <source>
        <strain evidence="4">ATCC 700084 / mc(2)155</strain>
    </source>
</reference>
<dbReference type="SUPFAM" id="SSF56112">
    <property type="entry name" value="Protein kinase-like (PK-like)"/>
    <property type="match status" value="1"/>
</dbReference>
<dbReference type="EC" id="2.7.1.39" evidence="3"/>
<dbReference type="AlphaFoldDB" id="I7G400"/>
<accession>I7G400</accession>
<dbReference type="InterPro" id="IPR002575">
    <property type="entry name" value="Aminoglycoside_PTrfase"/>
</dbReference>
<dbReference type="PANTHER" id="PTHR21064:SF6">
    <property type="entry name" value="AMINOGLYCOSIDE PHOSPHOTRANSFERASE DOMAIN-CONTAINING PROTEIN"/>
    <property type="match status" value="1"/>
</dbReference>
<dbReference type="InterPro" id="IPR050249">
    <property type="entry name" value="Pseudomonas-type_ThrB"/>
</dbReference>
<dbReference type="PATRIC" id="fig|246196.56.peg.780"/>
<organism evidence="3 4">
    <name type="scientific">Mycolicibacterium smegmatis (strain ATCC 700084 / mc(2)155)</name>
    <name type="common">Mycobacterium smegmatis</name>
    <dbReference type="NCBI Taxonomy" id="246196"/>
    <lineage>
        <taxon>Bacteria</taxon>
        <taxon>Bacillati</taxon>
        <taxon>Actinomycetota</taxon>
        <taxon>Actinomycetes</taxon>
        <taxon>Mycobacteriales</taxon>
        <taxon>Mycobacteriaceae</taxon>
        <taxon>Mycolicibacterium</taxon>
    </lineage>
</organism>
<dbReference type="GO" id="GO:0004413">
    <property type="term" value="F:homoserine kinase activity"/>
    <property type="evidence" value="ECO:0007669"/>
    <property type="project" value="UniProtKB-EC"/>
</dbReference>
<dbReference type="GO" id="GO:0009088">
    <property type="term" value="P:threonine biosynthetic process"/>
    <property type="evidence" value="ECO:0007669"/>
    <property type="project" value="TreeGrafter"/>
</dbReference>
<evidence type="ECO:0000256" key="1">
    <source>
        <dbReference type="ARBA" id="ARBA00038240"/>
    </source>
</evidence>
<sequence>MVWSENVADDVVLRRWQLLPRPDSLVNLELPVHMRVCCKHVSKLGAMQRQRKNSRFGLLWFGFWSTLFDMPGLPADHELFARAALGAYQRDPNTPLRLLSLSENATYLAGEPGGDTEPLVLRVHRPDYHSVAGIASELSWMAALRRETTVKTPELVPASDGDQVVAATVGDRTLYVDAVSFVPGCTAEEAPDVVGFAELGELTAIMHDHAQSWTAPASFTRFGWDLDAILGPDARWGNWRDAPALTKGDTAAIERAVTEITSRISKFGTGSDRFGLIHADLRLSNLMVDPSSPGAGITVIDFDDCGWGWHLADLAAVVSWLEDTPEADAMIADWLRGYQAVRVLSEEHLALIPTFVMLRRVQLTAWIASHADADAAISVGADYARGTARLAERYLGDQSWLQDAVFASPLTPTA</sequence>
<dbReference type="PANTHER" id="PTHR21064">
    <property type="entry name" value="AMINOGLYCOSIDE PHOSPHOTRANSFERASE DOMAIN-CONTAINING PROTEIN-RELATED"/>
    <property type="match status" value="1"/>
</dbReference>
<dbReference type="EMBL" id="CP001663">
    <property type="protein sequence ID" value="AFP37244.1"/>
    <property type="molecule type" value="Genomic_DNA"/>
</dbReference>